<protein>
    <submittedName>
        <fullName evidence="4">C2H2-type domain-containing protein</fullName>
    </submittedName>
</protein>
<evidence type="ECO:0000313" key="3">
    <source>
        <dbReference type="Proteomes" id="UP000887577"/>
    </source>
</evidence>
<evidence type="ECO:0000256" key="1">
    <source>
        <dbReference type="SAM" id="MobiDB-lite"/>
    </source>
</evidence>
<feature type="domain" description="C2H2-type" evidence="2">
    <location>
        <begin position="214"/>
        <end position="243"/>
    </location>
</feature>
<feature type="compositionally biased region" description="Basic and acidic residues" evidence="1">
    <location>
        <begin position="26"/>
        <end position="42"/>
    </location>
</feature>
<organism evidence="3 4">
    <name type="scientific">Panagrolaimus superbus</name>
    <dbReference type="NCBI Taxonomy" id="310955"/>
    <lineage>
        <taxon>Eukaryota</taxon>
        <taxon>Metazoa</taxon>
        <taxon>Ecdysozoa</taxon>
        <taxon>Nematoda</taxon>
        <taxon>Chromadorea</taxon>
        <taxon>Rhabditida</taxon>
        <taxon>Tylenchina</taxon>
        <taxon>Panagrolaimomorpha</taxon>
        <taxon>Panagrolaimoidea</taxon>
        <taxon>Panagrolaimidae</taxon>
        <taxon>Panagrolaimus</taxon>
    </lineage>
</organism>
<feature type="domain" description="C2H2-type" evidence="2">
    <location>
        <begin position="3"/>
        <end position="25"/>
    </location>
</feature>
<keyword evidence="3" id="KW-1185">Reference proteome</keyword>
<name>A0A914YLH9_9BILA</name>
<evidence type="ECO:0000259" key="2">
    <source>
        <dbReference type="SMART" id="SM00355"/>
    </source>
</evidence>
<accession>A0A914YLH9</accession>
<dbReference type="AlphaFoldDB" id="A0A914YLH9"/>
<sequence>MSVVCEQCNKSFTKRGLPSHIRQKHPKTDNNLDSKELDKSITESEPESSSSKSDIHWLDISTEDGTLLSSNATPVGLRKKGFYKLDKNSGNFVEADYDEGADWFRVSCKYCGQTCKRWDLRKHYVEAHLQANNDHFVLPNIFNVQTTSFSGTLSRSDAWPIDFSLAIQDDPLLKYDQITYSSYFSPDSNFKSSNELQKCFKYSVSMERIYSFNYVCPLCDEKISCVALNIMKLVVLVHLRVRHRDNGLLIKMCEEEM</sequence>
<dbReference type="InterPro" id="IPR013087">
    <property type="entry name" value="Znf_C2H2_type"/>
</dbReference>
<dbReference type="SMART" id="SM00355">
    <property type="entry name" value="ZnF_C2H2"/>
    <property type="match status" value="3"/>
</dbReference>
<feature type="domain" description="C2H2-type" evidence="2">
    <location>
        <begin position="106"/>
        <end position="128"/>
    </location>
</feature>
<proteinExistence type="predicted"/>
<evidence type="ECO:0000313" key="4">
    <source>
        <dbReference type="WBParaSite" id="PSU_v2.g20406.t1"/>
    </source>
</evidence>
<feature type="region of interest" description="Disordered" evidence="1">
    <location>
        <begin position="15"/>
        <end position="55"/>
    </location>
</feature>
<dbReference type="Proteomes" id="UP000887577">
    <property type="component" value="Unplaced"/>
</dbReference>
<dbReference type="WBParaSite" id="PSU_v2.g20406.t1">
    <property type="protein sequence ID" value="PSU_v2.g20406.t1"/>
    <property type="gene ID" value="PSU_v2.g20406"/>
</dbReference>
<reference evidence="4" key="1">
    <citation type="submission" date="2022-11" db="UniProtKB">
        <authorList>
            <consortium name="WormBaseParasite"/>
        </authorList>
    </citation>
    <scope>IDENTIFICATION</scope>
</reference>